<dbReference type="Pfam" id="PF02720">
    <property type="entry name" value="DUF222"/>
    <property type="match status" value="1"/>
</dbReference>
<reference evidence="5" key="1">
    <citation type="submission" date="2017-07" db="EMBL/GenBank/DDBJ databases">
        <title>Brachybacterium sp. VR2415.</title>
        <authorList>
            <person name="Tak E.J."/>
            <person name="Bae J.-W."/>
        </authorList>
    </citation>
    <scope>NUCLEOTIDE SEQUENCE [LARGE SCALE GENOMIC DNA]</scope>
    <source>
        <strain evidence="5">VR2415</strain>
    </source>
</reference>
<evidence type="ECO:0000256" key="1">
    <source>
        <dbReference type="ARBA" id="ARBA00023450"/>
    </source>
</evidence>
<dbReference type="GO" id="GO:0008270">
    <property type="term" value="F:zinc ion binding"/>
    <property type="evidence" value="ECO:0007669"/>
    <property type="project" value="InterPro"/>
</dbReference>
<accession>A0A220UC88</accession>
<dbReference type="Pfam" id="PF01844">
    <property type="entry name" value="HNH"/>
    <property type="match status" value="1"/>
</dbReference>
<keyword evidence="4" id="KW-0255">Endonuclease</keyword>
<dbReference type="InterPro" id="IPR003870">
    <property type="entry name" value="DUF222"/>
</dbReference>
<dbReference type="SMART" id="SM00507">
    <property type="entry name" value="HNHc"/>
    <property type="match status" value="1"/>
</dbReference>
<keyword evidence="4" id="KW-0540">Nuclease</keyword>
<dbReference type="Gene3D" id="1.10.30.50">
    <property type="match status" value="1"/>
</dbReference>
<dbReference type="InterPro" id="IPR003615">
    <property type="entry name" value="HNH_nuc"/>
</dbReference>
<dbReference type="GO" id="GO:0003676">
    <property type="term" value="F:nucleic acid binding"/>
    <property type="evidence" value="ECO:0007669"/>
    <property type="project" value="InterPro"/>
</dbReference>
<feature type="compositionally biased region" description="Basic and acidic residues" evidence="2">
    <location>
        <begin position="485"/>
        <end position="494"/>
    </location>
</feature>
<organism evidence="4 5">
    <name type="scientific">Brachybacterium avium</name>
    <dbReference type="NCBI Taxonomy" id="2017485"/>
    <lineage>
        <taxon>Bacteria</taxon>
        <taxon>Bacillati</taxon>
        <taxon>Actinomycetota</taxon>
        <taxon>Actinomycetes</taxon>
        <taxon>Micrococcales</taxon>
        <taxon>Dermabacteraceae</taxon>
        <taxon>Brachybacterium</taxon>
    </lineage>
</organism>
<dbReference type="GO" id="GO:0004519">
    <property type="term" value="F:endonuclease activity"/>
    <property type="evidence" value="ECO:0007669"/>
    <property type="project" value="UniProtKB-KW"/>
</dbReference>
<dbReference type="Proteomes" id="UP000198398">
    <property type="component" value="Chromosome"/>
</dbReference>
<dbReference type="EMBL" id="CP022316">
    <property type="protein sequence ID" value="ASK65717.1"/>
    <property type="molecule type" value="Genomic_DNA"/>
</dbReference>
<feature type="compositionally biased region" description="Acidic residues" evidence="2">
    <location>
        <begin position="498"/>
        <end position="509"/>
    </location>
</feature>
<gene>
    <name evidence="4" type="ORF">CFK39_07555</name>
</gene>
<keyword evidence="4" id="KW-0378">Hydrolase</keyword>
<name>A0A220UC88_9MICO</name>
<dbReference type="RefSeq" id="WP_089064958.1">
    <property type="nucleotide sequence ID" value="NZ_CP022316.1"/>
</dbReference>
<feature type="compositionally biased region" description="Polar residues" evidence="2">
    <location>
        <begin position="469"/>
        <end position="479"/>
    </location>
</feature>
<evidence type="ECO:0000256" key="2">
    <source>
        <dbReference type="SAM" id="MobiDB-lite"/>
    </source>
</evidence>
<feature type="region of interest" description="Disordered" evidence="2">
    <location>
        <begin position="456"/>
        <end position="509"/>
    </location>
</feature>
<keyword evidence="5" id="KW-1185">Reference proteome</keyword>
<sequence>MTSSQHVVGTEGEFSPQALLDGLRALGPAALSEALGDLAHLLQEIAGDPGEAFTLEGRARGEFAVLLGNLQACASAMDVLEARSMLALRDITRRDRYASARDHGAHEVGAEPSRTAVEKAADGATRDDLSLITRRSPHMAGRTLASAQRLLEVLPRMMDALRLGKISSDAAYAVAGAASALSPDLAREVDRRLHERLPELDGAGTRRWADAVATIAGELDPEGDTLRHRRALRERHVTMRPGQHGMATLSARLSAIDAARIHKRLSLEAERRRADGAREGHGAAMADSLTDTLLGRDDGAAPGILDIGVIITDRALFRPDAGDTAHLEGYGAVPAEAVRQQLRAATSDPADPAEDPYGAAGPAVRAELRRLYTHPATGELVAMDSTARAFPPAMRRFLTWRDTTCRGPHCNAAIRQSDHIDPVSRGGPTTLDNGQGLCGHCNKKETSAAHVERIEDPGRSGHRVEWTGHSGTSRITTPTPLHWPRRSEPEDAPRGDTLAEEPPVDDPDP</sequence>
<evidence type="ECO:0000259" key="3">
    <source>
        <dbReference type="SMART" id="SM00507"/>
    </source>
</evidence>
<protein>
    <submittedName>
        <fullName evidence="4">HNH endonuclease</fullName>
    </submittedName>
</protein>
<dbReference type="KEGG" id="brv:CFK39_07555"/>
<feature type="compositionally biased region" description="Basic and acidic residues" evidence="2">
    <location>
        <begin position="456"/>
        <end position="466"/>
    </location>
</feature>
<dbReference type="InterPro" id="IPR002711">
    <property type="entry name" value="HNH"/>
</dbReference>
<dbReference type="AlphaFoldDB" id="A0A220UC88"/>
<dbReference type="OrthoDB" id="5241234at2"/>
<comment type="similarity">
    <text evidence="1">Belongs to the Rv1128c/1148c/1588c/1702c/1945/3466 family.</text>
</comment>
<dbReference type="CDD" id="cd00085">
    <property type="entry name" value="HNHc"/>
    <property type="match status" value="1"/>
</dbReference>
<proteinExistence type="inferred from homology"/>
<evidence type="ECO:0000313" key="5">
    <source>
        <dbReference type="Proteomes" id="UP000198398"/>
    </source>
</evidence>
<evidence type="ECO:0000313" key="4">
    <source>
        <dbReference type="EMBL" id="ASK65717.1"/>
    </source>
</evidence>
<feature type="domain" description="HNH nuclease" evidence="3">
    <location>
        <begin position="393"/>
        <end position="443"/>
    </location>
</feature>